<protein>
    <submittedName>
        <fullName evidence="2">Uncharacterized protein</fullName>
    </submittedName>
</protein>
<accession>A0A3N4LLX1</accession>
<feature type="region of interest" description="Disordered" evidence="1">
    <location>
        <begin position="264"/>
        <end position="320"/>
    </location>
</feature>
<dbReference type="InParanoid" id="A0A3N4LLX1"/>
<keyword evidence="3" id="KW-1185">Reference proteome</keyword>
<sequence length="448" mass="49681">MLKLATSLLWEYSERNESFIIRCMPTPVHESFCNYASWFIHDAVQKYTKLDPVQSGILVHTNTGIKRLGPQQFSHRCPDLCISVKSTQPKMFIRGIVVEVEFSQSLASLRQKALDWFEDISDLHMCILIDIAEQAQEHMDSTGKKISKSKAKKLKNEWPDWLIRNNDNNRNDGDSSHDTGGALTLEEEIDTGGALTLEEEIIRRMGGRMVETKTEGQKVLMGVTEDLKTWLLEQDAQGVLISALVEPMDATIYVYARAGNNEGEKLDGDSQSGGSVTAQTSASDAGCRTGEEYPAGNADDVNDSSTSSDNSFDPPKTCSVSERESTYLPISLIFSAPFVASSKPIPHSSHGQTHLAFTIAELYGPLPEPTPSRMNNNPPPTIPSSLLELIPPMIRPHAHNTIAIPLDNLAQLVIDASEQLREERAMSRAVTMVEWEWAKVWEAVIKAR</sequence>
<feature type="compositionally biased region" description="Polar residues" evidence="1">
    <location>
        <begin position="269"/>
        <end position="283"/>
    </location>
</feature>
<evidence type="ECO:0000313" key="2">
    <source>
        <dbReference type="EMBL" id="RPB23923.1"/>
    </source>
</evidence>
<dbReference type="EMBL" id="ML121544">
    <property type="protein sequence ID" value="RPB23923.1"/>
    <property type="molecule type" value="Genomic_DNA"/>
</dbReference>
<dbReference type="Proteomes" id="UP000267821">
    <property type="component" value="Unassembled WGS sequence"/>
</dbReference>
<dbReference type="AlphaFoldDB" id="A0A3N4LLX1"/>
<feature type="compositionally biased region" description="Low complexity" evidence="1">
    <location>
        <begin position="297"/>
        <end position="313"/>
    </location>
</feature>
<organism evidence="2 3">
    <name type="scientific">Terfezia boudieri ATCC MYA-4762</name>
    <dbReference type="NCBI Taxonomy" id="1051890"/>
    <lineage>
        <taxon>Eukaryota</taxon>
        <taxon>Fungi</taxon>
        <taxon>Dikarya</taxon>
        <taxon>Ascomycota</taxon>
        <taxon>Pezizomycotina</taxon>
        <taxon>Pezizomycetes</taxon>
        <taxon>Pezizales</taxon>
        <taxon>Pezizaceae</taxon>
        <taxon>Terfezia</taxon>
    </lineage>
</organism>
<name>A0A3N4LLX1_9PEZI</name>
<gene>
    <name evidence="2" type="ORF">L211DRAFT_229970</name>
</gene>
<reference evidence="2 3" key="1">
    <citation type="journal article" date="2018" name="Nat. Ecol. Evol.">
        <title>Pezizomycetes genomes reveal the molecular basis of ectomycorrhizal truffle lifestyle.</title>
        <authorList>
            <person name="Murat C."/>
            <person name="Payen T."/>
            <person name="Noel B."/>
            <person name="Kuo A."/>
            <person name="Morin E."/>
            <person name="Chen J."/>
            <person name="Kohler A."/>
            <person name="Krizsan K."/>
            <person name="Balestrini R."/>
            <person name="Da Silva C."/>
            <person name="Montanini B."/>
            <person name="Hainaut M."/>
            <person name="Levati E."/>
            <person name="Barry K.W."/>
            <person name="Belfiori B."/>
            <person name="Cichocki N."/>
            <person name="Clum A."/>
            <person name="Dockter R.B."/>
            <person name="Fauchery L."/>
            <person name="Guy J."/>
            <person name="Iotti M."/>
            <person name="Le Tacon F."/>
            <person name="Lindquist E.A."/>
            <person name="Lipzen A."/>
            <person name="Malagnac F."/>
            <person name="Mello A."/>
            <person name="Molinier V."/>
            <person name="Miyauchi S."/>
            <person name="Poulain J."/>
            <person name="Riccioni C."/>
            <person name="Rubini A."/>
            <person name="Sitrit Y."/>
            <person name="Splivallo R."/>
            <person name="Traeger S."/>
            <person name="Wang M."/>
            <person name="Zifcakova L."/>
            <person name="Wipf D."/>
            <person name="Zambonelli A."/>
            <person name="Paolocci F."/>
            <person name="Nowrousian M."/>
            <person name="Ottonello S."/>
            <person name="Baldrian P."/>
            <person name="Spatafora J.W."/>
            <person name="Henrissat B."/>
            <person name="Nagy L.G."/>
            <person name="Aury J.M."/>
            <person name="Wincker P."/>
            <person name="Grigoriev I.V."/>
            <person name="Bonfante P."/>
            <person name="Martin F.M."/>
        </authorList>
    </citation>
    <scope>NUCLEOTIDE SEQUENCE [LARGE SCALE GENOMIC DNA]</scope>
    <source>
        <strain evidence="2 3">ATCC MYA-4762</strain>
    </source>
</reference>
<evidence type="ECO:0000313" key="3">
    <source>
        <dbReference type="Proteomes" id="UP000267821"/>
    </source>
</evidence>
<evidence type="ECO:0000256" key="1">
    <source>
        <dbReference type="SAM" id="MobiDB-lite"/>
    </source>
</evidence>
<dbReference type="OrthoDB" id="5478453at2759"/>
<proteinExistence type="predicted"/>